<gene>
    <name evidence="1" type="ORF">AYC66_18835</name>
    <name evidence="3" type="ORF">BAY09_02180</name>
    <name evidence="2" type="ORF">BAY09_07465</name>
</gene>
<dbReference type="EMBL" id="MAHS01000013">
    <property type="protein sequence ID" value="OPB47478.1"/>
    <property type="molecule type" value="Genomic_DNA"/>
</dbReference>
<reference evidence="1 4" key="1">
    <citation type="submission" date="2016-02" db="EMBL/GenBank/DDBJ databases">
        <authorList>
            <person name="Nicholson A.C."/>
            <person name="Humrighouse B.W."/>
            <person name="Loparev V."/>
            <person name="Emery B."/>
            <person name="Graziano J."/>
            <person name="McQuiston J.R."/>
        </authorList>
    </citation>
    <scope>NUCLEOTIDE SEQUENCE [LARGE SCALE GENOMIC DNA]</scope>
    <source>
        <strain evidence="1 4">E6809</strain>
    </source>
</reference>
<protein>
    <recommendedName>
        <fullName evidence="5">Bacterial toxin 50 domain-containing protein</fullName>
    </recommendedName>
</protein>
<dbReference type="RefSeq" id="WP_021348305.1">
    <property type="nucleotide sequence ID" value="NZ_BQKS01000010.1"/>
</dbReference>
<proteinExistence type="predicted"/>
<organism evidence="2">
    <name type="scientific">Elizabethkingia anophelis</name>
    <dbReference type="NCBI Taxonomy" id="1117645"/>
    <lineage>
        <taxon>Bacteria</taxon>
        <taxon>Pseudomonadati</taxon>
        <taxon>Bacteroidota</taxon>
        <taxon>Flavobacteriia</taxon>
        <taxon>Flavobacteriales</taxon>
        <taxon>Weeksellaceae</taxon>
        <taxon>Elizabethkingia</taxon>
    </lineage>
</organism>
<reference evidence="2" key="2">
    <citation type="submission" date="2016-06" db="EMBL/GenBank/DDBJ databases">
        <authorList>
            <person name="Nicholson A.C."/>
        </authorList>
    </citation>
    <scope>NUCLEOTIDE SEQUENCE [LARGE SCALE GENOMIC DNA]</scope>
    <source>
        <strain evidence="2">E6809</strain>
    </source>
</reference>
<dbReference type="Proteomes" id="UP000189738">
    <property type="component" value="Chromosome"/>
</dbReference>
<evidence type="ECO:0000313" key="1">
    <source>
        <dbReference type="EMBL" id="AQX52609.1"/>
    </source>
</evidence>
<evidence type="ECO:0008006" key="5">
    <source>
        <dbReference type="Google" id="ProtNLM"/>
    </source>
</evidence>
<evidence type="ECO:0000313" key="4">
    <source>
        <dbReference type="Proteomes" id="UP000189738"/>
    </source>
</evidence>
<name>A0A1T3D295_9FLAO</name>
<dbReference type="EMBL" id="CP014339">
    <property type="protein sequence ID" value="AQX52609.1"/>
    <property type="molecule type" value="Genomic_DNA"/>
</dbReference>
<dbReference type="EMBL" id="MAHS01000010">
    <property type="protein sequence ID" value="OPB48870.1"/>
    <property type="molecule type" value="Genomic_DNA"/>
</dbReference>
<evidence type="ECO:0000313" key="2">
    <source>
        <dbReference type="EMBL" id="OPB47478.1"/>
    </source>
</evidence>
<accession>A0A1T3D295</accession>
<dbReference type="AlphaFoldDB" id="A0A1T3D295"/>
<sequence length="97" mass="11356">MKSRITNPRHRVKAIQSIKTSKKIDILTNTATDAKNLLKEAKGDINRYKNYTNKQYKKGYETHNVQNKRELQVGNDKQHIKWKDGKSSGHIFYNKPN</sequence>
<evidence type="ECO:0000313" key="3">
    <source>
        <dbReference type="EMBL" id="OPB48870.1"/>
    </source>
</evidence>